<evidence type="ECO:0000313" key="3">
    <source>
        <dbReference type="Proteomes" id="UP000483293"/>
    </source>
</evidence>
<evidence type="ECO:0008006" key="4">
    <source>
        <dbReference type="Google" id="ProtNLM"/>
    </source>
</evidence>
<feature type="compositionally biased region" description="Low complexity" evidence="1">
    <location>
        <begin position="591"/>
        <end position="613"/>
    </location>
</feature>
<proteinExistence type="predicted"/>
<keyword evidence="3" id="KW-1185">Reference proteome</keyword>
<evidence type="ECO:0000256" key="1">
    <source>
        <dbReference type="SAM" id="MobiDB-lite"/>
    </source>
</evidence>
<gene>
    <name evidence="2" type="ORF">GFD21_05820</name>
</gene>
<feature type="region of interest" description="Disordered" evidence="1">
    <location>
        <begin position="666"/>
        <end position="688"/>
    </location>
</feature>
<evidence type="ECO:0000313" key="2">
    <source>
        <dbReference type="EMBL" id="NEG55292.1"/>
    </source>
</evidence>
<organism evidence="2 3">
    <name type="scientific">Bifidobacterium platyrrhinorum</name>
    <dbReference type="NCBI Taxonomy" id="2661628"/>
    <lineage>
        <taxon>Bacteria</taxon>
        <taxon>Bacillati</taxon>
        <taxon>Actinomycetota</taxon>
        <taxon>Actinomycetes</taxon>
        <taxon>Bifidobacteriales</taxon>
        <taxon>Bifidobacteriaceae</taxon>
        <taxon>Bifidobacterium</taxon>
    </lineage>
</organism>
<reference evidence="2 3" key="1">
    <citation type="submission" date="2019-10" db="EMBL/GenBank/DDBJ databases">
        <title>Bifidobacterium from non-human primates.</title>
        <authorList>
            <person name="Modesto M."/>
        </authorList>
    </citation>
    <scope>NUCLEOTIDE SEQUENCE [LARGE SCALE GENOMIC DNA]</scope>
    <source>
        <strain evidence="2 3">SMA15</strain>
    </source>
</reference>
<feature type="compositionally biased region" description="Gly residues" evidence="1">
    <location>
        <begin position="565"/>
        <end position="590"/>
    </location>
</feature>
<feature type="compositionally biased region" description="Basic and acidic residues" evidence="1">
    <location>
        <begin position="520"/>
        <end position="534"/>
    </location>
</feature>
<accession>A0A6L9SUR7</accession>
<dbReference type="EMBL" id="WHZV01000004">
    <property type="protein sequence ID" value="NEG55292.1"/>
    <property type="molecule type" value="Genomic_DNA"/>
</dbReference>
<dbReference type="AlphaFoldDB" id="A0A6L9SUR7"/>
<feature type="region of interest" description="Disordered" evidence="1">
    <location>
        <begin position="556"/>
        <end position="613"/>
    </location>
</feature>
<feature type="region of interest" description="Disordered" evidence="1">
    <location>
        <begin position="518"/>
        <end position="542"/>
    </location>
</feature>
<sequence length="696" mass="68552">MPSPRAASGAAAAALAASLVLGGAIVSQSVVSRAAVPPLDGHDVFTVTDTAGEPGELYLVPGAASGGGGDGASSSGAASVDRVRAGARDLPIAARVSYSLDGPNVSRERVAGGSGLVGVHVELKADSLDGLPPAARSQRMLVMFTVPARVADDVNVSRKAVVITQGSDTVIAATMRIGERLDCYMNATRFTMGRIVVASADGADALAGQAVALGDGSLGESADASGANPHQAFIDRLTALRDLERTLAASDIAAKQADYDRAFHAYMAAYVGSYTNHLSGSIGSSTQLTALMGTAGELSGDTPLAAAVLDEANAVDAVSAAHQHTGAADAIEQVIRMVRAQGVTGLAETLQRRAGEEATEGEKGYAAGQSQLSQAMIPYSMAYTDAYTKHLSALTGGTSAGASVYRDQAIAATDREFADDGGAHAGDTAKVNAALAALASAREHTGAASAYRQVLLRFADELNGSGTAGAGGSSDVSGAGGATDGAADGAVGGSVAAAHSAGRFVARGMAADRSLAARAEVSRERRLSATERKAARTSSGDVTTTVVDETVGASDSGDVMKFAGGIPGMGGGSGSSGRAGGDGDASGGTSGKSSGKSDGAGDSSATGADDSGASSVLAEVSPYVGMAGPSGSGTRLAVDTTDLINDAAALGDAGALIRAVLASPDARSLPLSGQGRSGEDSAANGSTRFLIVEPGL</sequence>
<protein>
    <recommendedName>
        <fullName evidence="4">Tubuliform spidroin</fullName>
    </recommendedName>
</protein>
<dbReference type="RefSeq" id="WP_163197007.1">
    <property type="nucleotide sequence ID" value="NZ_WHZV01000004.1"/>
</dbReference>
<dbReference type="Proteomes" id="UP000483293">
    <property type="component" value="Unassembled WGS sequence"/>
</dbReference>
<comment type="caution">
    <text evidence="2">The sequence shown here is derived from an EMBL/GenBank/DDBJ whole genome shotgun (WGS) entry which is preliminary data.</text>
</comment>
<name>A0A6L9SUR7_9BIFI</name>